<keyword evidence="4" id="KW-0521">NADP</keyword>
<feature type="transmembrane region" description="Helical" evidence="7">
    <location>
        <begin position="172"/>
        <end position="192"/>
    </location>
</feature>
<evidence type="ECO:0000256" key="7">
    <source>
        <dbReference type="SAM" id="Phobius"/>
    </source>
</evidence>
<dbReference type="InterPro" id="IPR002938">
    <property type="entry name" value="FAD-bd"/>
</dbReference>
<dbReference type="SMR" id="A0A3L5TTY8"/>
<comment type="cofactor">
    <cofactor evidence="1">
        <name>FAD</name>
        <dbReference type="ChEBI" id="CHEBI:57692"/>
    </cofactor>
</comment>
<dbReference type="GO" id="GO:0004502">
    <property type="term" value="F:kynurenine 3-monooxygenase activity"/>
    <property type="evidence" value="ECO:0007669"/>
    <property type="project" value="TreeGrafter"/>
</dbReference>
<dbReference type="PANTHER" id="PTHR46028">
    <property type="entry name" value="KYNURENINE 3-MONOOXYGENASE"/>
    <property type="match status" value="1"/>
</dbReference>
<accession>A0A3L5TTY8</accession>
<dbReference type="EMBL" id="KV583364">
    <property type="protein sequence ID" value="OPL33376.1"/>
    <property type="molecule type" value="Genomic_DNA"/>
</dbReference>
<dbReference type="GO" id="GO:0071949">
    <property type="term" value="F:FAD binding"/>
    <property type="evidence" value="ECO:0007669"/>
    <property type="project" value="InterPro"/>
</dbReference>
<evidence type="ECO:0000259" key="8">
    <source>
        <dbReference type="Pfam" id="PF01494"/>
    </source>
</evidence>
<dbReference type="Gene3D" id="3.50.50.60">
    <property type="entry name" value="FAD/NAD(P)-binding domain"/>
    <property type="match status" value="1"/>
</dbReference>
<keyword evidence="5" id="KW-0560">Oxidoreductase</keyword>
<dbReference type="PRINTS" id="PR00420">
    <property type="entry name" value="RNGMNOXGNASE"/>
</dbReference>
<feature type="domain" description="FAD-binding" evidence="8">
    <location>
        <begin position="11"/>
        <end position="87"/>
    </location>
</feature>
<sequence>LKEIYQSSKALPMVSIKCSPYHVKDKVVIMGDAAHAMVPFYGQGMNCGFEDCIVLNDMLDKHSDDLELALKAYTEHRNPDAKAIVDLAMYNYVEMRKSVNSKMFLLRKKIDNMLHWIFPNSWVPLYTMFLVKILKAIATREKLTLEKITRTVSFSRERYHLCIAKRQKQDKVLSSFIQVGVVSLMVGGFLLVRRLNQTTDIRENSIVLPSLILALENDEIKLLILAFIKRMVNGVRLKHPRRWSTTSHVGES</sequence>
<proteinExistence type="predicted"/>
<name>A0A3L5TTY8_MYTGA</name>
<evidence type="ECO:0000256" key="3">
    <source>
        <dbReference type="ARBA" id="ARBA00022827"/>
    </source>
</evidence>
<evidence type="ECO:0000256" key="2">
    <source>
        <dbReference type="ARBA" id="ARBA00022630"/>
    </source>
</evidence>
<keyword evidence="7" id="KW-1133">Transmembrane helix</keyword>
<reference evidence="9 10" key="1">
    <citation type="journal article" date="2016" name="PLoS ONE">
        <title>A First Insight into the Genome of the Filter-Feeder Mussel Mytilus galloprovincialis.</title>
        <authorList>
            <person name="Murgarella M."/>
            <person name="Puiu D."/>
            <person name="Novoa B."/>
            <person name="Figueras A."/>
            <person name="Posada D."/>
            <person name="Canchaya C."/>
        </authorList>
    </citation>
    <scope>NUCLEOTIDE SEQUENCE [LARGE SCALE GENOMIC DNA]</scope>
    <source>
        <tissue evidence="9">Muscle</tissue>
    </source>
</reference>
<keyword evidence="6" id="KW-0503">Monooxygenase</keyword>
<protein>
    <recommendedName>
        <fullName evidence="8">FAD-binding domain-containing protein</fullName>
    </recommendedName>
</protein>
<keyword evidence="7" id="KW-0812">Transmembrane</keyword>
<dbReference type="GO" id="GO:0070189">
    <property type="term" value="P:kynurenine metabolic process"/>
    <property type="evidence" value="ECO:0007669"/>
    <property type="project" value="TreeGrafter"/>
</dbReference>
<feature type="non-terminal residue" evidence="9">
    <location>
        <position position="252"/>
    </location>
</feature>
<dbReference type="AlphaFoldDB" id="A0A3L5TTY8"/>
<evidence type="ECO:0000256" key="6">
    <source>
        <dbReference type="ARBA" id="ARBA00023033"/>
    </source>
</evidence>
<evidence type="ECO:0000313" key="10">
    <source>
        <dbReference type="Proteomes" id="UP000266721"/>
    </source>
</evidence>
<keyword evidence="10" id="KW-1185">Reference proteome</keyword>
<dbReference type="SUPFAM" id="SSF51905">
    <property type="entry name" value="FAD/NAD(P)-binding domain"/>
    <property type="match status" value="1"/>
</dbReference>
<gene>
    <name evidence="9" type="ORF">AM593_00343</name>
</gene>
<keyword evidence="7" id="KW-0472">Membrane</keyword>
<dbReference type="Pfam" id="PF01494">
    <property type="entry name" value="FAD_binding_3"/>
    <property type="match status" value="1"/>
</dbReference>
<feature type="non-terminal residue" evidence="9">
    <location>
        <position position="1"/>
    </location>
</feature>
<evidence type="ECO:0000313" key="9">
    <source>
        <dbReference type="EMBL" id="OPL33376.1"/>
    </source>
</evidence>
<comment type="caution">
    <text evidence="9">The sequence shown here is derived from an EMBL/GenBank/DDBJ whole genome shotgun (WGS) entry which is preliminary data.</text>
</comment>
<evidence type="ECO:0000256" key="4">
    <source>
        <dbReference type="ARBA" id="ARBA00022857"/>
    </source>
</evidence>
<keyword evidence="3" id="KW-0274">FAD</keyword>
<keyword evidence="2" id="KW-0285">Flavoprotein</keyword>
<evidence type="ECO:0000256" key="5">
    <source>
        <dbReference type="ARBA" id="ARBA00023002"/>
    </source>
</evidence>
<dbReference type="GO" id="GO:0005741">
    <property type="term" value="C:mitochondrial outer membrane"/>
    <property type="evidence" value="ECO:0007669"/>
    <property type="project" value="TreeGrafter"/>
</dbReference>
<organism evidence="9 10">
    <name type="scientific">Mytilus galloprovincialis</name>
    <name type="common">Mediterranean mussel</name>
    <dbReference type="NCBI Taxonomy" id="29158"/>
    <lineage>
        <taxon>Eukaryota</taxon>
        <taxon>Metazoa</taxon>
        <taxon>Spiralia</taxon>
        <taxon>Lophotrochozoa</taxon>
        <taxon>Mollusca</taxon>
        <taxon>Bivalvia</taxon>
        <taxon>Autobranchia</taxon>
        <taxon>Pteriomorphia</taxon>
        <taxon>Mytilida</taxon>
        <taxon>Mytiloidea</taxon>
        <taxon>Mytilidae</taxon>
        <taxon>Mytilinae</taxon>
        <taxon>Mytilus</taxon>
    </lineage>
</organism>
<dbReference type="InterPro" id="IPR036188">
    <property type="entry name" value="FAD/NAD-bd_sf"/>
</dbReference>
<dbReference type="PANTHER" id="PTHR46028:SF2">
    <property type="entry name" value="KYNURENINE 3-MONOOXYGENASE"/>
    <property type="match status" value="1"/>
</dbReference>
<evidence type="ECO:0000256" key="1">
    <source>
        <dbReference type="ARBA" id="ARBA00001974"/>
    </source>
</evidence>
<dbReference type="Proteomes" id="UP000266721">
    <property type="component" value="Unassembled WGS sequence"/>
</dbReference>